<sequence length="49" mass="5276">MTTAMKAERIHLRADDQQKALLEAAGSASGDTVWPGSSRARAIRRTSCC</sequence>
<accession>A0ABX8C6Z0</accession>
<name>A0ABX8C6Z0_9ACTN</name>
<dbReference type="RefSeq" id="WP_212641780.1">
    <property type="nucleotide sequence ID" value="NZ_CP074132.1"/>
</dbReference>
<dbReference type="EMBL" id="CP074132">
    <property type="protein sequence ID" value="QUX28866.1"/>
    <property type="molecule type" value="Genomic_DNA"/>
</dbReference>
<organism evidence="2 3">
    <name type="scientific">Nocardiopsis akebiae</name>
    <dbReference type="NCBI Taxonomy" id="2831968"/>
    <lineage>
        <taxon>Bacteria</taxon>
        <taxon>Bacillati</taxon>
        <taxon>Actinomycetota</taxon>
        <taxon>Actinomycetes</taxon>
        <taxon>Streptosporangiales</taxon>
        <taxon>Nocardiopsidaceae</taxon>
        <taxon>Nocardiopsis</taxon>
    </lineage>
</organism>
<gene>
    <name evidence="2" type="ORF">KGD83_27350</name>
</gene>
<evidence type="ECO:0000256" key="1">
    <source>
        <dbReference type="SAM" id="MobiDB-lite"/>
    </source>
</evidence>
<feature type="region of interest" description="Disordered" evidence="1">
    <location>
        <begin position="24"/>
        <end position="49"/>
    </location>
</feature>
<keyword evidence="3" id="KW-1185">Reference proteome</keyword>
<dbReference type="Proteomes" id="UP000678016">
    <property type="component" value="Chromosome"/>
</dbReference>
<reference evidence="3" key="1">
    <citation type="submission" date="2021-05" db="EMBL/GenBank/DDBJ databases">
        <title>Direct Submission.</title>
        <authorList>
            <person name="Li K."/>
            <person name="Gao J."/>
        </authorList>
    </citation>
    <scope>NUCLEOTIDE SEQUENCE [LARGE SCALE GENOMIC DNA]</scope>
    <source>
        <strain evidence="3">HDS12</strain>
    </source>
</reference>
<evidence type="ECO:0000313" key="3">
    <source>
        <dbReference type="Proteomes" id="UP000678016"/>
    </source>
</evidence>
<evidence type="ECO:0000313" key="2">
    <source>
        <dbReference type="EMBL" id="QUX28866.1"/>
    </source>
</evidence>
<proteinExistence type="predicted"/>
<protein>
    <submittedName>
        <fullName evidence="2">Uncharacterized protein</fullName>
    </submittedName>
</protein>